<evidence type="ECO:0000259" key="7">
    <source>
        <dbReference type="Pfam" id="PF07980"/>
    </source>
</evidence>
<dbReference type="Gene3D" id="1.25.40.390">
    <property type="match status" value="1"/>
</dbReference>
<keyword evidence="4" id="KW-0472">Membrane</keyword>
<dbReference type="Proteomes" id="UP001549749">
    <property type="component" value="Unassembled WGS sequence"/>
</dbReference>
<evidence type="ECO:0000256" key="5">
    <source>
        <dbReference type="ARBA" id="ARBA00023237"/>
    </source>
</evidence>
<dbReference type="InterPro" id="IPR011990">
    <property type="entry name" value="TPR-like_helical_dom_sf"/>
</dbReference>
<evidence type="ECO:0000256" key="1">
    <source>
        <dbReference type="ARBA" id="ARBA00004442"/>
    </source>
</evidence>
<dbReference type="Pfam" id="PF14322">
    <property type="entry name" value="SusD-like_3"/>
    <property type="match status" value="1"/>
</dbReference>
<name>A0ABV2TCC1_9BACT</name>
<keyword evidence="10" id="KW-1185">Reference proteome</keyword>
<keyword evidence="6" id="KW-0802">TPR repeat</keyword>
<feature type="domain" description="RagB/SusD" evidence="7">
    <location>
        <begin position="341"/>
        <end position="415"/>
    </location>
</feature>
<protein>
    <submittedName>
        <fullName evidence="9">RagB/SusD family nutrient uptake outer membrane protein</fullName>
    </submittedName>
</protein>
<dbReference type="SUPFAM" id="SSF48452">
    <property type="entry name" value="TPR-like"/>
    <property type="match status" value="1"/>
</dbReference>
<evidence type="ECO:0000256" key="6">
    <source>
        <dbReference type="PROSITE-ProRule" id="PRU00339"/>
    </source>
</evidence>
<feature type="repeat" description="TPR" evidence="6">
    <location>
        <begin position="217"/>
        <end position="250"/>
    </location>
</feature>
<dbReference type="InterPro" id="IPR033985">
    <property type="entry name" value="SusD-like_N"/>
</dbReference>
<sequence length="461" mass="51075">MQTTKCNYITLYFLVLLPLLLGLSACKKYLEAPSDKSLVVPTTLDDMQAMLDYNSILNTIEPVMSEVASDNYYLKAANYSNLNINVRNNYAWAPKAEYLYDWTGAYTVVLYGNVILDNIDRIQKDAANTTRWNTIKGSALFFRAHAFYNVAGQFCKAYTPTTAAEDLGIVLRLSSDVNAPSVRSSMAESYARIIEDLKQAASLLPLTTAYLTRPDKAAAYGDLARTYLVMGDYQSALLYADSCLMLHPAVLDFNDLNPALAGPVPSFNAEVIFHTTTGGVTALAQNAARVDSVLYDSYEENDLRKSIFFKTNSDGTHAFKGTFDGTFTPGKSACFTGLTSGEMLLVKSECLARLGQGDQALSTLKTLMDLRFKRGTYTTPVVSSADDALLLILNERRKELIFRSRRWQDLKRLNKEARFATTLTRVIGDQVYTLAPNDSRYAMLIPSSVIGLSQIPQNSRP</sequence>
<proteinExistence type="inferred from homology"/>
<comment type="subcellular location">
    <subcellularLocation>
        <location evidence="1">Cell outer membrane</location>
    </subcellularLocation>
</comment>
<reference evidence="9 10" key="1">
    <citation type="submission" date="2024-06" db="EMBL/GenBank/DDBJ databases">
        <title>Chitinophaga defluvii sp. nov., isolated from municipal sewage.</title>
        <authorList>
            <person name="Zhang L."/>
        </authorList>
    </citation>
    <scope>NUCLEOTIDE SEQUENCE [LARGE SCALE GENOMIC DNA]</scope>
    <source>
        <strain evidence="9 10">H8</strain>
    </source>
</reference>
<accession>A0ABV2TCC1</accession>
<comment type="similarity">
    <text evidence="2">Belongs to the SusD family.</text>
</comment>
<dbReference type="Pfam" id="PF07980">
    <property type="entry name" value="SusD_RagB"/>
    <property type="match status" value="1"/>
</dbReference>
<dbReference type="InterPro" id="IPR012944">
    <property type="entry name" value="SusD_RagB_dom"/>
</dbReference>
<evidence type="ECO:0000256" key="4">
    <source>
        <dbReference type="ARBA" id="ARBA00023136"/>
    </source>
</evidence>
<dbReference type="PROSITE" id="PS51257">
    <property type="entry name" value="PROKAR_LIPOPROTEIN"/>
    <property type="match status" value="1"/>
</dbReference>
<evidence type="ECO:0000256" key="2">
    <source>
        <dbReference type="ARBA" id="ARBA00006275"/>
    </source>
</evidence>
<evidence type="ECO:0000313" key="10">
    <source>
        <dbReference type="Proteomes" id="UP001549749"/>
    </source>
</evidence>
<dbReference type="InterPro" id="IPR019734">
    <property type="entry name" value="TPR_rpt"/>
</dbReference>
<keyword evidence="5" id="KW-0998">Cell outer membrane</keyword>
<keyword evidence="3" id="KW-0732">Signal</keyword>
<evidence type="ECO:0000256" key="3">
    <source>
        <dbReference type="ARBA" id="ARBA00022729"/>
    </source>
</evidence>
<dbReference type="RefSeq" id="WP_354663232.1">
    <property type="nucleotide sequence ID" value="NZ_JBEXAC010000002.1"/>
</dbReference>
<evidence type="ECO:0000259" key="8">
    <source>
        <dbReference type="Pfam" id="PF14322"/>
    </source>
</evidence>
<dbReference type="PROSITE" id="PS50005">
    <property type="entry name" value="TPR"/>
    <property type="match status" value="1"/>
</dbReference>
<comment type="caution">
    <text evidence="9">The sequence shown here is derived from an EMBL/GenBank/DDBJ whole genome shotgun (WGS) entry which is preliminary data.</text>
</comment>
<organism evidence="9 10">
    <name type="scientific">Chitinophaga defluvii</name>
    <dbReference type="NCBI Taxonomy" id="3163343"/>
    <lineage>
        <taxon>Bacteria</taxon>
        <taxon>Pseudomonadati</taxon>
        <taxon>Bacteroidota</taxon>
        <taxon>Chitinophagia</taxon>
        <taxon>Chitinophagales</taxon>
        <taxon>Chitinophagaceae</taxon>
        <taxon>Chitinophaga</taxon>
    </lineage>
</organism>
<dbReference type="EMBL" id="JBEXAC010000002">
    <property type="protein sequence ID" value="MET7000679.1"/>
    <property type="molecule type" value="Genomic_DNA"/>
</dbReference>
<gene>
    <name evidence="9" type="ORF">ABR189_25065</name>
</gene>
<feature type="domain" description="SusD-like N-terminal" evidence="8">
    <location>
        <begin position="28"/>
        <end position="228"/>
    </location>
</feature>
<evidence type="ECO:0000313" key="9">
    <source>
        <dbReference type="EMBL" id="MET7000679.1"/>
    </source>
</evidence>